<reference evidence="4 5" key="1">
    <citation type="submission" date="2023-11" db="EMBL/GenBank/DDBJ databases">
        <authorList>
            <person name="Hedman E."/>
            <person name="Englund M."/>
            <person name="Stromberg M."/>
            <person name="Nyberg Akerstrom W."/>
            <person name="Nylinder S."/>
            <person name="Jareborg N."/>
            <person name="Kallberg Y."/>
            <person name="Kronander E."/>
        </authorList>
    </citation>
    <scope>NUCLEOTIDE SEQUENCE [LARGE SCALE GENOMIC DNA]</scope>
</reference>
<evidence type="ECO:0000256" key="1">
    <source>
        <dbReference type="SAM" id="Coils"/>
    </source>
</evidence>
<dbReference type="InterPro" id="IPR004244">
    <property type="entry name" value="Transposase_22"/>
</dbReference>
<feature type="coiled-coil region" evidence="1">
    <location>
        <begin position="157"/>
        <end position="184"/>
    </location>
</feature>
<dbReference type="PANTHER" id="PTHR11505">
    <property type="entry name" value="L1 TRANSPOSABLE ELEMENT-RELATED"/>
    <property type="match status" value="1"/>
</dbReference>
<protein>
    <recommendedName>
        <fullName evidence="3">FP protein C-terminal domain-containing protein</fullName>
    </recommendedName>
</protein>
<dbReference type="SUPFAM" id="SSF57903">
    <property type="entry name" value="FYVE/PHD zinc finger"/>
    <property type="match status" value="1"/>
</dbReference>
<keyword evidence="5" id="KW-1185">Reference proteome</keyword>
<dbReference type="EMBL" id="CAVLGL010000137">
    <property type="protein sequence ID" value="CAK1602529.1"/>
    <property type="molecule type" value="Genomic_DNA"/>
</dbReference>
<evidence type="ECO:0000313" key="5">
    <source>
        <dbReference type="Proteomes" id="UP001314205"/>
    </source>
</evidence>
<dbReference type="InterPro" id="IPR013083">
    <property type="entry name" value="Znf_RING/FYVE/PHD"/>
</dbReference>
<dbReference type="Pfam" id="PF25298">
    <property type="entry name" value="Baculo_FP_2nd"/>
    <property type="match status" value="1"/>
</dbReference>
<feature type="region of interest" description="Disordered" evidence="2">
    <location>
        <begin position="261"/>
        <end position="284"/>
    </location>
</feature>
<name>A0AAV1M814_9NEOP</name>
<gene>
    <name evidence="4" type="ORF">PARMNEM_LOCUS21021</name>
</gene>
<dbReference type="Gene3D" id="3.30.70.1820">
    <property type="entry name" value="L1 transposable element, RRM domain"/>
    <property type="match status" value="1"/>
</dbReference>
<dbReference type="Gene3D" id="3.30.40.10">
    <property type="entry name" value="Zinc/RING finger domain, C3HC4 (zinc finger)"/>
    <property type="match status" value="1"/>
</dbReference>
<dbReference type="Proteomes" id="UP001314205">
    <property type="component" value="Unassembled WGS sequence"/>
</dbReference>
<evidence type="ECO:0000259" key="3">
    <source>
        <dbReference type="Pfam" id="PF25298"/>
    </source>
</evidence>
<evidence type="ECO:0000313" key="4">
    <source>
        <dbReference type="EMBL" id="CAK1602529.1"/>
    </source>
</evidence>
<dbReference type="InterPro" id="IPR057251">
    <property type="entry name" value="FP_C"/>
</dbReference>
<keyword evidence="1" id="KW-0175">Coiled coil</keyword>
<comment type="caution">
    <text evidence="4">The sequence shown here is derived from an EMBL/GenBank/DDBJ whole genome shotgun (WGS) entry which is preliminary data.</text>
</comment>
<dbReference type="AlphaFoldDB" id="A0AAV1M814"/>
<sequence length="376" mass="42702">MNNSQNCAGCKNSITNKDFLQCMQCKGKYDLDCANISPKNFRQMERKKEHWKCPECLSKLPKKGNSNTPVRGTTAILEGGTNLRTDSSTVSHVLKSGNPNVTVRSKVLNPPPLSETRNLVQGVENITINSYADILNDLKIYMKNLLHDEMDRVQKAIGSLTNTIKDQNSRIEQLEARVSILESKSETKPAQTHPIERIVMQLQADIAERDQTLLSNDLEIAGCPETPNENCTHIILTVAKKIGMELDDKDIVSAERVGPLRPAKQDSTTPRPRPIAVRHARRDTRNGLLQAARSRRNLNSDGLELPGSTKLLYLNERLTRFNRQLFQKARSLAREVQFKYVWVREGKIFVRKEQGKPRIRIRNEMDLSKVFNYNDS</sequence>
<organism evidence="4 5">
    <name type="scientific">Parnassius mnemosyne</name>
    <name type="common">clouded apollo</name>
    <dbReference type="NCBI Taxonomy" id="213953"/>
    <lineage>
        <taxon>Eukaryota</taxon>
        <taxon>Metazoa</taxon>
        <taxon>Ecdysozoa</taxon>
        <taxon>Arthropoda</taxon>
        <taxon>Hexapoda</taxon>
        <taxon>Insecta</taxon>
        <taxon>Pterygota</taxon>
        <taxon>Neoptera</taxon>
        <taxon>Endopterygota</taxon>
        <taxon>Lepidoptera</taxon>
        <taxon>Glossata</taxon>
        <taxon>Ditrysia</taxon>
        <taxon>Papilionoidea</taxon>
        <taxon>Papilionidae</taxon>
        <taxon>Parnassiinae</taxon>
        <taxon>Parnassini</taxon>
        <taxon>Parnassius</taxon>
        <taxon>Driopa</taxon>
    </lineage>
</organism>
<feature type="domain" description="FP protein C-terminal" evidence="3">
    <location>
        <begin position="319"/>
        <end position="370"/>
    </location>
</feature>
<accession>A0AAV1M814</accession>
<dbReference type="InterPro" id="IPR011011">
    <property type="entry name" value="Znf_FYVE_PHD"/>
</dbReference>
<evidence type="ECO:0000256" key="2">
    <source>
        <dbReference type="SAM" id="MobiDB-lite"/>
    </source>
</evidence>
<proteinExistence type="predicted"/>